<evidence type="ECO:0000313" key="9">
    <source>
        <dbReference type="EMBL" id="VDS04084.1"/>
    </source>
</evidence>
<evidence type="ECO:0000259" key="7">
    <source>
        <dbReference type="Pfam" id="PF00291"/>
    </source>
</evidence>
<dbReference type="InterPro" id="IPR037158">
    <property type="entry name" value="Thr_synth_N_sf"/>
</dbReference>
<dbReference type="Gene3D" id="3.90.1380.10">
    <property type="entry name" value="Threonine synthase, N-terminal domain"/>
    <property type="match status" value="1"/>
</dbReference>
<evidence type="ECO:0000256" key="6">
    <source>
        <dbReference type="PIRSR" id="PIRSR604450-51"/>
    </source>
</evidence>
<dbReference type="OrthoDB" id="9763107at2"/>
<dbReference type="InterPro" id="IPR001926">
    <property type="entry name" value="TrpB-like_PALP"/>
</dbReference>
<dbReference type="RefSeq" id="WP_126149673.1">
    <property type="nucleotide sequence ID" value="NZ_JBHTMH010000001.1"/>
</dbReference>
<dbReference type="Pfam" id="PF24857">
    <property type="entry name" value="THR4_C"/>
    <property type="match status" value="1"/>
</dbReference>
<dbReference type="CDD" id="cd01560">
    <property type="entry name" value="Thr-synth_2"/>
    <property type="match status" value="1"/>
</dbReference>
<keyword evidence="10" id="KW-1185">Reference proteome</keyword>
<feature type="domain" description="Threonine synthase N-terminal" evidence="8">
    <location>
        <begin position="2"/>
        <end position="80"/>
    </location>
</feature>
<evidence type="ECO:0000256" key="1">
    <source>
        <dbReference type="ARBA" id="ARBA00001933"/>
    </source>
</evidence>
<dbReference type="InterPro" id="IPR004450">
    <property type="entry name" value="Thr_synthase-like"/>
</dbReference>
<dbReference type="InterPro" id="IPR036052">
    <property type="entry name" value="TrpB-like_PALP_sf"/>
</dbReference>
<dbReference type="EMBL" id="UZWD01000018">
    <property type="protein sequence ID" value="VDS04084.1"/>
    <property type="molecule type" value="Genomic_DNA"/>
</dbReference>
<comment type="similarity">
    <text evidence="2">Belongs to the threonine synthase family.</text>
</comment>
<dbReference type="Pfam" id="PF14821">
    <property type="entry name" value="Thr_synth_N"/>
    <property type="match status" value="1"/>
</dbReference>
<keyword evidence="3 6" id="KW-0663">Pyridoxal phosphate</keyword>
<protein>
    <recommendedName>
        <fullName evidence="5">Threonine synthase</fullName>
        <ecNumber evidence="5">4.2.3.1</ecNumber>
    </recommendedName>
</protein>
<feature type="domain" description="Tryptophan synthase beta chain-like PALP" evidence="7">
    <location>
        <begin position="89"/>
        <end position="329"/>
    </location>
</feature>
<dbReference type="NCBIfam" id="TIGR00260">
    <property type="entry name" value="thrC"/>
    <property type="match status" value="1"/>
</dbReference>
<dbReference type="InterPro" id="IPR051166">
    <property type="entry name" value="Threonine_Synthase"/>
</dbReference>
<dbReference type="GO" id="GO:0009088">
    <property type="term" value="P:threonine biosynthetic process"/>
    <property type="evidence" value="ECO:0007669"/>
    <property type="project" value="UniProtKB-UniRule"/>
</dbReference>
<accession>A0A3S4EKN0</accession>
<keyword evidence="4 9" id="KW-0456">Lyase</keyword>
<evidence type="ECO:0000256" key="2">
    <source>
        <dbReference type="ARBA" id="ARBA00005517"/>
    </source>
</evidence>
<organism evidence="9 10">
    <name type="scientific">Devosia equisanguinis</name>
    <dbReference type="NCBI Taxonomy" id="2490941"/>
    <lineage>
        <taxon>Bacteria</taxon>
        <taxon>Pseudomonadati</taxon>
        <taxon>Pseudomonadota</taxon>
        <taxon>Alphaproteobacteria</taxon>
        <taxon>Hyphomicrobiales</taxon>
        <taxon>Devosiaceae</taxon>
        <taxon>Devosia</taxon>
    </lineage>
</organism>
<evidence type="ECO:0000256" key="5">
    <source>
        <dbReference type="NCBIfam" id="TIGR00260"/>
    </source>
</evidence>
<evidence type="ECO:0000259" key="8">
    <source>
        <dbReference type="Pfam" id="PF14821"/>
    </source>
</evidence>
<evidence type="ECO:0000313" key="10">
    <source>
        <dbReference type="Proteomes" id="UP000268844"/>
    </source>
</evidence>
<gene>
    <name evidence="9" type="primary">thrC</name>
    <name evidence="9" type="ORF">DEVEQU_01215</name>
</gene>
<dbReference type="EC" id="4.2.3.1" evidence="5"/>
<evidence type="ECO:0000256" key="4">
    <source>
        <dbReference type="ARBA" id="ARBA00023239"/>
    </source>
</evidence>
<comment type="cofactor">
    <cofactor evidence="1 6">
        <name>pyridoxal 5'-phosphate</name>
        <dbReference type="ChEBI" id="CHEBI:597326"/>
    </cofactor>
</comment>
<feature type="modified residue" description="N6-(pyridoxal phosphate)lysine" evidence="6">
    <location>
        <position position="112"/>
    </location>
</feature>
<dbReference type="PANTHER" id="PTHR42690">
    <property type="entry name" value="THREONINE SYNTHASE FAMILY MEMBER"/>
    <property type="match status" value="1"/>
</dbReference>
<evidence type="ECO:0000256" key="3">
    <source>
        <dbReference type="ARBA" id="ARBA00022898"/>
    </source>
</evidence>
<dbReference type="Pfam" id="PF00291">
    <property type="entry name" value="PALP"/>
    <property type="match status" value="1"/>
</dbReference>
<dbReference type="Gene3D" id="3.40.50.1100">
    <property type="match status" value="2"/>
</dbReference>
<dbReference type="GO" id="GO:0004795">
    <property type="term" value="F:threonine synthase activity"/>
    <property type="evidence" value="ECO:0007669"/>
    <property type="project" value="UniProtKB-UniRule"/>
</dbReference>
<dbReference type="InterPro" id="IPR029144">
    <property type="entry name" value="Thr_synth_N"/>
</dbReference>
<dbReference type="Proteomes" id="UP000268844">
    <property type="component" value="Unassembled WGS sequence"/>
</dbReference>
<dbReference type="SUPFAM" id="SSF53686">
    <property type="entry name" value="Tryptophan synthase beta subunit-like PLP-dependent enzymes"/>
    <property type="match status" value="1"/>
</dbReference>
<sequence>MQFVSTRGKAPALGFSDAVLAGLAADGGLYVPASWPQVSADEIAGFAGKPYADVAFAIISRFTPGEIDDATLKTIIDEAYASFRHASVTPLVEIAPGHFVLELFHGPTLAFKDVAMQFLSRVMDHILAQRGLRATIVGATSGDTGSAAIEAFRGRDTTDIFILHPKGRTSEVQRRQMTTVLDANVHNIALEGTFDDCQDLVKAMFNNHGFRDRVRLSGVNSINWGRIVAQIVYYFTAAASLGAPHRKVSFTVPTGNFGDIFAGYCAKQMGLPIEQLVIATNANDILRRTIDTGRYEMAGVEPTISPSMDIQISSNFERLLFESAGRDSDAVNRMMSSLKQSRGFALPDAALSAIRRDFAAGTTDEAATRAVIAGTWKKSGYLLDPHTAVGLGVAQSLPSTAVPMVTLGTAHPAKFPAAVKEASGVDAALPSWLADLYTREERVTVLANDQRMIEDFIGARSRAA</sequence>
<proteinExistence type="inferred from homology"/>
<name>A0A3S4EKN0_9HYPH</name>
<reference evidence="9 10" key="1">
    <citation type="submission" date="2018-12" db="EMBL/GenBank/DDBJ databases">
        <authorList>
            <person name="Criscuolo A."/>
        </authorList>
    </citation>
    <scope>NUCLEOTIDE SEQUENCE [LARGE SCALE GENOMIC DNA]</scope>
    <source>
        <strain evidence="9">ACIP1116281</strain>
    </source>
</reference>
<dbReference type="PANTHER" id="PTHR42690:SF1">
    <property type="entry name" value="THREONINE SYNTHASE-LIKE 2"/>
    <property type="match status" value="1"/>
</dbReference>
<dbReference type="AlphaFoldDB" id="A0A3S4EKN0"/>